<gene>
    <name evidence="1" type="ORF">SAMN05421825_2186</name>
</gene>
<evidence type="ECO:0000313" key="1">
    <source>
        <dbReference type="EMBL" id="SDF81170.1"/>
    </source>
</evidence>
<dbReference type="EMBL" id="FNBH01000002">
    <property type="protein sequence ID" value="SDF81170.1"/>
    <property type="molecule type" value="Genomic_DNA"/>
</dbReference>
<evidence type="ECO:0000313" key="2">
    <source>
        <dbReference type="Proteomes" id="UP000199203"/>
    </source>
</evidence>
<keyword evidence="2" id="KW-1185">Reference proteome</keyword>
<proteinExistence type="predicted"/>
<accession>A0A1G7P6T7</accession>
<name>A0A1G7P6T7_9FLAO</name>
<protein>
    <submittedName>
        <fullName evidence="1">Uncharacterized protein</fullName>
    </submittedName>
</protein>
<dbReference type="Proteomes" id="UP000199203">
    <property type="component" value="Unassembled WGS sequence"/>
</dbReference>
<dbReference type="STRING" id="454006.SAMN05421825_2186"/>
<organism evidence="1 2">
    <name type="scientific">Epilithonimonas hungarica</name>
    <dbReference type="NCBI Taxonomy" id="454006"/>
    <lineage>
        <taxon>Bacteria</taxon>
        <taxon>Pseudomonadati</taxon>
        <taxon>Bacteroidota</taxon>
        <taxon>Flavobacteriia</taxon>
        <taxon>Flavobacteriales</taxon>
        <taxon>Weeksellaceae</taxon>
        <taxon>Chryseobacterium group</taxon>
        <taxon>Epilithonimonas</taxon>
    </lineage>
</organism>
<dbReference type="OrthoDB" id="645580at2"/>
<dbReference type="RefSeq" id="WP_089873465.1">
    <property type="nucleotide sequence ID" value="NZ_FNBH01000002.1"/>
</dbReference>
<sequence length="207" mass="24422">MKPTLELPITIRFPEENEVPMNSSVLERLRESKSANIVEGYTLNQKQIDSENKDLGFEFYAEINVNNSNLWNLIIALTESLPEVSSLLFGHIDFEINYGNYEDKKEILEFISQYKVELTEDAFINFGLIYQDKENLIEIFIDESKYVKYWGVSEKLFREIMGDFKLEEIKNLEFIDEYPKVREPLRLHNPNTIDSNEFIQILKGKYL</sequence>
<reference evidence="2" key="1">
    <citation type="submission" date="2016-10" db="EMBL/GenBank/DDBJ databases">
        <authorList>
            <person name="Varghese N."/>
            <person name="Submissions S."/>
        </authorList>
    </citation>
    <scope>NUCLEOTIDE SEQUENCE [LARGE SCALE GENOMIC DNA]</scope>
    <source>
        <strain evidence="2">DSM 19684</strain>
    </source>
</reference>
<dbReference type="AlphaFoldDB" id="A0A1G7P6T7"/>